<feature type="compositionally biased region" description="Low complexity" evidence="1">
    <location>
        <begin position="188"/>
        <end position="197"/>
    </location>
</feature>
<organism evidence="2 3">
    <name type="scientific">Roseiarcus fermentans</name>
    <dbReference type="NCBI Taxonomy" id="1473586"/>
    <lineage>
        <taxon>Bacteria</taxon>
        <taxon>Pseudomonadati</taxon>
        <taxon>Pseudomonadota</taxon>
        <taxon>Alphaproteobacteria</taxon>
        <taxon>Hyphomicrobiales</taxon>
        <taxon>Roseiarcaceae</taxon>
        <taxon>Roseiarcus</taxon>
    </lineage>
</organism>
<evidence type="ECO:0000313" key="2">
    <source>
        <dbReference type="EMBL" id="RBP18281.1"/>
    </source>
</evidence>
<feature type="compositionally biased region" description="Low complexity" evidence="1">
    <location>
        <begin position="27"/>
        <end position="39"/>
    </location>
</feature>
<feature type="region of interest" description="Disordered" evidence="1">
    <location>
        <begin position="295"/>
        <end position="325"/>
    </location>
</feature>
<evidence type="ECO:0000313" key="3">
    <source>
        <dbReference type="Proteomes" id="UP000253529"/>
    </source>
</evidence>
<feature type="compositionally biased region" description="Basic and acidic residues" evidence="1">
    <location>
        <begin position="175"/>
        <end position="184"/>
    </location>
</feature>
<proteinExistence type="predicted"/>
<feature type="compositionally biased region" description="Basic and acidic residues" evidence="1">
    <location>
        <begin position="104"/>
        <end position="129"/>
    </location>
</feature>
<keyword evidence="3" id="KW-1185">Reference proteome</keyword>
<protein>
    <submittedName>
        <fullName evidence="2">Uncharacterized protein</fullName>
    </submittedName>
</protein>
<feature type="region of interest" description="Disordered" evidence="1">
    <location>
        <begin position="149"/>
        <end position="203"/>
    </location>
</feature>
<feature type="region of interest" description="Disordered" evidence="1">
    <location>
        <begin position="27"/>
        <end position="129"/>
    </location>
</feature>
<dbReference type="EMBL" id="QNRK01000001">
    <property type="protein sequence ID" value="RBP18281.1"/>
    <property type="molecule type" value="Genomic_DNA"/>
</dbReference>
<sequence length="414" mass="43722">MANGGLATPEVRLPPWAGALAPAGFAARPAAPAVARGAGIRNRNGSQALEKSRFRSRRGAHRRPASETPSSRGAKRRGDPGGAAKVWRMPGLAAFQRRRRRPLDRRVALGAPREDAEKRNRLGVDDRPSFPRRAKAWVLRVALLPTPSLRGAKRRSNPCHRLPPAEKIAPSSARNEGRRDDQRAQQRPSGPGSLPPGLFDPGVARDDGAVRCRLGSYRVAGLGSQASGIVASAPGWSARPTISPPVIPAQARADAHRSFPCAARGRFPLLREAGKVSRSDGWGVGRFIGAGRIARPSPSTCRRGNPAFHTPSGPDGPPSPAKLGKGARVQRICASAGAQAGFRKAGRTSRVAFEPTASASARRLWMPASAGMTTSAVASGCEWRRNGLKTLDPGLRLARGRTARCAAPSGRGSL</sequence>
<name>A0A366FUV1_9HYPH</name>
<comment type="caution">
    <text evidence="2">The sequence shown here is derived from an EMBL/GenBank/DDBJ whole genome shotgun (WGS) entry which is preliminary data.</text>
</comment>
<evidence type="ECO:0000256" key="1">
    <source>
        <dbReference type="SAM" id="MobiDB-lite"/>
    </source>
</evidence>
<dbReference type="AlphaFoldDB" id="A0A366FUV1"/>
<reference evidence="2 3" key="1">
    <citation type="submission" date="2018-06" db="EMBL/GenBank/DDBJ databases">
        <title>Genomic Encyclopedia of Type Strains, Phase IV (KMG-IV): sequencing the most valuable type-strain genomes for metagenomic binning, comparative biology and taxonomic classification.</title>
        <authorList>
            <person name="Goeker M."/>
        </authorList>
    </citation>
    <scope>NUCLEOTIDE SEQUENCE [LARGE SCALE GENOMIC DNA]</scope>
    <source>
        <strain evidence="2 3">DSM 24875</strain>
    </source>
</reference>
<dbReference type="Proteomes" id="UP000253529">
    <property type="component" value="Unassembled WGS sequence"/>
</dbReference>
<accession>A0A366FUV1</accession>
<feature type="compositionally biased region" description="Basic residues" evidence="1">
    <location>
        <begin position="54"/>
        <end position="63"/>
    </location>
</feature>
<gene>
    <name evidence="2" type="ORF">DFR50_101225</name>
</gene>